<feature type="compositionally biased region" description="Low complexity" evidence="1">
    <location>
        <begin position="90"/>
        <end position="110"/>
    </location>
</feature>
<name>A0ABQ9TGN8_SAGOE</name>
<gene>
    <name evidence="2" type="ORF">P7K49_038598</name>
</gene>
<feature type="region of interest" description="Disordered" evidence="1">
    <location>
        <begin position="33"/>
        <end position="52"/>
    </location>
</feature>
<accession>A0ABQ9TGN8</accession>
<evidence type="ECO:0000313" key="3">
    <source>
        <dbReference type="Proteomes" id="UP001266305"/>
    </source>
</evidence>
<comment type="caution">
    <text evidence="2">The sequence shown here is derived from an EMBL/GenBank/DDBJ whole genome shotgun (WGS) entry which is preliminary data.</text>
</comment>
<dbReference type="EMBL" id="JASSZA010000023">
    <property type="protein sequence ID" value="KAK2083362.1"/>
    <property type="molecule type" value="Genomic_DNA"/>
</dbReference>
<keyword evidence="3" id="KW-1185">Reference proteome</keyword>
<proteinExistence type="predicted"/>
<feature type="region of interest" description="Disordered" evidence="1">
    <location>
        <begin position="64"/>
        <end position="130"/>
    </location>
</feature>
<reference evidence="2 3" key="1">
    <citation type="submission" date="2023-05" db="EMBL/GenBank/DDBJ databases">
        <title>B98-5 Cell Line De Novo Hybrid Assembly: An Optical Mapping Approach.</title>
        <authorList>
            <person name="Kananen K."/>
            <person name="Auerbach J.A."/>
            <person name="Kautto E."/>
            <person name="Blachly J.S."/>
        </authorList>
    </citation>
    <scope>NUCLEOTIDE SEQUENCE [LARGE SCALE GENOMIC DNA]</scope>
    <source>
        <strain evidence="2">B95-8</strain>
        <tissue evidence="2">Cell line</tissue>
    </source>
</reference>
<sequence>MLLILVLHSYLASPPGRRERSGQAHLCEALLQAEAEAEPKPTAKPEPENLRALSIAPLTLPWPPTLPAPLLPARQPPGPHPANPSPGTPAGPTSSRPRAAAAASGAGQLPARPPGRSESRQPHRLNCSLF</sequence>
<feature type="compositionally biased region" description="Pro residues" evidence="1">
    <location>
        <begin position="64"/>
        <end position="89"/>
    </location>
</feature>
<organism evidence="2 3">
    <name type="scientific">Saguinus oedipus</name>
    <name type="common">Cotton-top tamarin</name>
    <name type="synonym">Oedipomidas oedipus</name>
    <dbReference type="NCBI Taxonomy" id="9490"/>
    <lineage>
        <taxon>Eukaryota</taxon>
        <taxon>Metazoa</taxon>
        <taxon>Chordata</taxon>
        <taxon>Craniata</taxon>
        <taxon>Vertebrata</taxon>
        <taxon>Euteleostomi</taxon>
        <taxon>Mammalia</taxon>
        <taxon>Eutheria</taxon>
        <taxon>Euarchontoglires</taxon>
        <taxon>Primates</taxon>
        <taxon>Haplorrhini</taxon>
        <taxon>Platyrrhini</taxon>
        <taxon>Cebidae</taxon>
        <taxon>Callitrichinae</taxon>
        <taxon>Saguinus</taxon>
    </lineage>
</organism>
<protein>
    <submittedName>
        <fullName evidence="2">Uncharacterized protein</fullName>
    </submittedName>
</protein>
<feature type="compositionally biased region" description="Basic and acidic residues" evidence="1">
    <location>
        <begin position="37"/>
        <end position="49"/>
    </location>
</feature>
<evidence type="ECO:0000313" key="2">
    <source>
        <dbReference type="EMBL" id="KAK2083362.1"/>
    </source>
</evidence>
<evidence type="ECO:0000256" key="1">
    <source>
        <dbReference type="SAM" id="MobiDB-lite"/>
    </source>
</evidence>
<dbReference type="Proteomes" id="UP001266305">
    <property type="component" value="Unassembled WGS sequence"/>
</dbReference>